<dbReference type="Proteomes" id="UP001157502">
    <property type="component" value="Chromosome 23"/>
</dbReference>
<gene>
    <name evidence="1" type="ORF">DPEC_G00259640</name>
</gene>
<protein>
    <submittedName>
        <fullName evidence="1">Uncharacterized protein</fullName>
    </submittedName>
</protein>
<name>A0ACC2FRR5_DALPE</name>
<evidence type="ECO:0000313" key="2">
    <source>
        <dbReference type="Proteomes" id="UP001157502"/>
    </source>
</evidence>
<comment type="caution">
    <text evidence="1">The sequence shown here is derived from an EMBL/GenBank/DDBJ whole genome shotgun (WGS) entry which is preliminary data.</text>
</comment>
<dbReference type="EMBL" id="CM055750">
    <property type="protein sequence ID" value="KAJ7993915.1"/>
    <property type="molecule type" value="Genomic_DNA"/>
</dbReference>
<accession>A0ACC2FRR5</accession>
<reference evidence="1" key="1">
    <citation type="submission" date="2021-05" db="EMBL/GenBank/DDBJ databases">
        <authorList>
            <person name="Pan Q."/>
            <person name="Jouanno E."/>
            <person name="Zahm M."/>
            <person name="Klopp C."/>
            <person name="Cabau C."/>
            <person name="Louis A."/>
            <person name="Berthelot C."/>
            <person name="Parey E."/>
            <person name="Roest Crollius H."/>
            <person name="Montfort J."/>
            <person name="Robinson-Rechavi M."/>
            <person name="Bouchez O."/>
            <person name="Lampietro C."/>
            <person name="Lopez Roques C."/>
            <person name="Donnadieu C."/>
            <person name="Postlethwait J."/>
            <person name="Bobe J."/>
            <person name="Dillon D."/>
            <person name="Chandos A."/>
            <person name="von Hippel F."/>
            <person name="Guiguen Y."/>
        </authorList>
    </citation>
    <scope>NUCLEOTIDE SEQUENCE</scope>
    <source>
        <strain evidence="1">YG-Jan2019</strain>
    </source>
</reference>
<keyword evidence="2" id="KW-1185">Reference proteome</keyword>
<organism evidence="1 2">
    <name type="scientific">Dallia pectoralis</name>
    <name type="common">Alaska blackfish</name>
    <dbReference type="NCBI Taxonomy" id="75939"/>
    <lineage>
        <taxon>Eukaryota</taxon>
        <taxon>Metazoa</taxon>
        <taxon>Chordata</taxon>
        <taxon>Craniata</taxon>
        <taxon>Vertebrata</taxon>
        <taxon>Euteleostomi</taxon>
        <taxon>Actinopterygii</taxon>
        <taxon>Neopterygii</taxon>
        <taxon>Teleostei</taxon>
        <taxon>Protacanthopterygii</taxon>
        <taxon>Esociformes</taxon>
        <taxon>Umbridae</taxon>
        <taxon>Dallia</taxon>
    </lineage>
</organism>
<proteinExistence type="predicted"/>
<evidence type="ECO:0000313" key="1">
    <source>
        <dbReference type="EMBL" id="KAJ7993915.1"/>
    </source>
</evidence>
<sequence>MATAECLAAAWQPQNAMASTGGTIASHQDYPSGHLAAPPASPGMPWQPPSNAMPGRLSDHPEPLAAAYKRP</sequence>